<proteinExistence type="inferred from homology"/>
<dbReference type="InterPro" id="IPR013525">
    <property type="entry name" value="ABC2_TM"/>
</dbReference>
<dbReference type="Pfam" id="PF00005">
    <property type="entry name" value="ABC_tran"/>
    <property type="match status" value="1"/>
</dbReference>
<evidence type="ECO:0000256" key="9">
    <source>
        <dbReference type="RuleBase" id="RU361157"/>
    </source>
</evidence>
<keyword evidence="8 9" id="KW-0472">Membrane</keyword>
<evidence type="ECO:0000256" key="2">
    <source>
        <dbReference type="ARBA" id="ARBA00005417"/>
    </source>
</evidence>
<dbReference type="PANTHER" id="PTHR46743">
    <property type="entry name" value="TEICHOIC ACIDS EXPORT ATP-BINDING PROTEIN TAGH"/>
    <property type="match status" value="1"/>
</dbReference>
<sequence length="502" mass="57012">MKYNLGYLFDLLVVITNKDLKVRYKSSMLGYLWSVANPLLFAMIYYFIFKLVMRVQIPNYTVFLITGLFPWQWFASSATNSLFSFIANAQIIKKTVFPRSVIPLSNVMMEGLHFLCTIPVIVVFLFVYGMTPSLSWVWGIPLIAIGQVIFTFGVSIIFSTLNLFFRDLERFVSLGIMLMFYCTPILYASDMIPEKFSWIITYNPLASMILSWRDLFMNGTLNYEYISILYFTGIILTVVGLSIFNKLKISICRDLVMHPVINFSHVTKEYPLYHHIGSGIKDLIFHPKRAFQLLKGRKYLAIEDVSFTVGKGEAVALIGRNGAGKSTSLGLVAGVIKPTKGTVTTEGRVASMLELGGGFHPELTGRENIYLNATLLGLRRKEVQQRMERIIEFSELGEFIDEPIRVYSSGMLAKLGFSVISQVEPDILIIDEVLAVGDIAFQAKCIQTIRDFKKRGVTILFVSHNMSDVEKICDRVIWIENHRLREVGSAERIIELYKQAMA</sequence>
<evidence type="ECO:0000259" key="10">
    <source>
        <dbReference type="PROSITE" id="PS50893"/>
    </source>
</evidence>
<evidence type="ECO:0000256" key="4">
    <source>
        <dbReference type="ARBA" id="ARBA00022692"/>
    </source>
</evidence>
<feature type="transmembrane region" description="Helical" evidence="9">
    <location>
        <begin position="112"/>
        <end position="130"/>
    </location>
</feature>
<keyword evidence="12" id="KW-0378">Hydrolase</keyword>
<dbReference type="EMBL" id="UAWN01000018">
    <property type="protein sequence ID" value="SQC42716.1"/>
    <property type="molecule type" value="Genomic_DNA"/>
</dbReference>
<feature type="transmembrane region" description="Helical" evidence="9">
    <location>
        <begin position="136"/>
        <end position="164"/>
    </location>
</feature>
<dbReference type="SMART" id="SM00382">
    <property type="entry name" value="AAA"/>
    <property type="match status" value="1"/>
</dbReference>
<dbReference type="InterPro" id="IPR015860">
    <property type="entry name" value="ABC_transpr_TagH-like"/>
</dbReference>
<dbReference type="Pfam" id="PF01061">
    <property type="entry name" value="ABC2_membrane"/>
    <property type="match status" value="1"/>
</dbReference>
<dbReference type="AlphaFoldDB" id="A0A2X3EZB0"/>
<dbReference type="GO" id="GO:0140359">
    <property type="term" value="F:ABC-type transporter activity"/>
    <property type="evidence" value="ECO:0007669"/>
    <property type="project" value="InterPro"/>
</dbReference>
<name>A0A2X3EZB0_KLEPN</name>
<dbReference type="PROSITE" id="PS50893">
    <property type="entry name" value="ABC_TRANSPORTER_2"/>
    <property type="match status" value="1"/>
</dbReference>
<dbReference type="GO" id="GO:0005886">
    <property type="term" value="C:plasma membrane"/>
    <property type="evidence" value="ECO:0007669"/>
    <property type="project" value="UniProtKB-SubCell"/>
</dbReference>
<dbReference type="GO" id="GO:0016887">
    <property type="term" value="F:ATP hydrolysis activity"/>
    <property type="evidence" value="ECO:0007669"/>
    <property type="project" value="InterPro"/>
</dbReference>
<dbReference type="InterPro" id="IPR027417">
    <property type="entry name" value="P-loop_NTPase"/>
</dbReference>
<evidence type="ECO:0000313" key="12">
    <source>
        <dbReference type="EMBL" id="SQC42716.1"/>
    </source>
</evidence>
<feature type="transmembrane region" description="Helical" evidence="9">
    <location>
        <begin position="171"/>
        <end position="189"/>
    </location>
</feature>
<dbReference type="Gene3D" id="3.40.50.300">
    <property type="entry name" value="P-loop containing nucleotide triphosphate hydrolases"/>
    <property type="match status" value="1"/>
</dbReference>
<evidence type="ECO:0000256" key="1">
    <source>
        <dbReference type="ARBA" id="ARBA00004141"/>
    </source>
</evidence>
<accession>A0A2X3EZB0</accession>
<dbReference type="SUPFAM" id="SSF52540">
    <property type="entry name" value="P-loop containing nucleoside triphosphate hydrolases"/>
    <property type="match status" value="1"/>
</dbReference>
<dbReference type="PANTHER" id="PTHR46743:SF2">
    <property type="entry name" value="TEICHOIC ACIDS EXPORT ATP-BINDING PROTEIN TAGH"/>
    <property type="match status" value="1"/>
</dbReference>
<evidence type="ECO:0000256" key="7">
    <source>
        <dbReference type="ARBA" id="ARBA00022989"/>
    </source>
</evidence>
<evidence type="ECO:0000256" key="8">
    <source>
        <dbReference type="ARBA" id="ARBA00023136"/>
    </source>
</evidence>
<evidence type="ECO:0000256" key="3">
    <source>
        <dbReference type="ARBA" id="ARBA00022448"/>
    </source>
</evidence>
<dbReference type="PROSITE" id="PS00211">
    <property type="entry name" value="ABC_TRANSPORTER_1"/>
    <property type="match status" value="1"/>
</dbReference>
<dbReference type="PROSITE" id="PS51012">
    <property type="entry name" value="ABC_TM2"/>
    <property type="match status" value="1"/>
</dbReference>
<evidence type="ECO:0000256" key="5">
    <source>
        <dbReference type="ARBA" id="ARBA00022741"/>
    </source>
</evidence>
<dbReference type="Proteomes" id="UP000251088">
    <property type="component" value="Unassembled WGS sequence"/>
</dbReference>
<keyword evidence="5" id="KW-0547">Nucleotide-binding</keyword>
<feature type="transmembrane region" description="Helical" evidence="9">
    <location>
        <begin position="225"/>
        <end position="244"/>
    </location>
</feature>
<evidence type="ECO:0000313" key="13">
    <source>
        <dbReference type="Proteomes" id="UP000251088"/>
    </source>
</evidence>
<keyword evidence="9" id="KW-1003">Cell membrane</keyword>
<feature type="transmembrane region" description="Helical" evidence="9">
    <location>
        <begin position="69"/>
        <end position="91"/>
    </location>
</feature>
<feature type="transmembrane region" description="Helical" evidence="9">
    <location>
        <begin position="28"/>
        <end position="49"/>
    </location>
</feature>
<comment type="subcellular location">
    <subcellularLocation>
        <location evidence="9">Cell inner membrane</location>
        <topology evidence="9">Multi-pass membrane protein</topology>
    </subcellularLocation>
    <subcellularLocation>
        <location evidence="1">Membrane</location>
        <topology evidence="1">Multi-pass membrane protein</topology>
    </subcellularLocation>
</comment>
<keyword evidence="3 9" id="KW-0813">Transport</keyword>
<protein>
    <recommendedName>
        <fullName evidence="9">Transport permease protein</fullName>
    </recommendedName>
</protein>
<keyword evidence="7 9" id="KW-1133">Transmembrane helix</keyword>
<feature type="domain" description="ABC transmembrane type-2" evidence="11">
    <location>
        <begin position="29"/>
        <end position="247"/>
    </location>
</feature>
<evidence type="ECO:0000256" key="6">
    <source>
        <dbReference type="ARBA" id="ARBA00022840"/>
    </source>
</evidence>
<comment type="similarity">
    <text evidence="9">Belongs to the ABC-2 integral membrane protein family.</text>
</comment>
<comment type="similarity">
    <text evidence="2">Belongs to the ABC transporter superfamily.</text>
</comment>
<dbReference type="GO" id="GO:0005524">
    <property type="term" value="F:ATP binding"/>
    <property type="evidence" value="ECO:0007669"/>
    <property type="project" value="UniProtKB-KW"/>
</dbReference>
<dbReference type="InterPro" id="IPR017871">
    <property type="entry name" value="ABC_transporter-like_CS"/>
</dbReference>
<evidence type="ECO:0000259" key="11">
    <source>
        <dbReference type="PROSITE" id="PS51012"/>
    </source>
</evidence>
<keyword evidence="4 9" id="KW-0812">Transmembrane</keyword>
<dbReference type="CDD" id="cd03220">
    <property type="entry name" value="ABC_KpsT_Wzt"/>
    <property type="match status" value="1"/>
</dbReference>
<dbReference type="InterPro" id="IPR003439">
    <property type="entry name" value="ABC_transporter-like_ATP-bd"/>
</dbReference>
<gene>
    <name evidence="12" type="primary">tagH</name>
    <name evidence="12" type="ORF">NCTC9128_08162</name>
</gene>
<dbReference type="InterPro" id="IPR050683">
    <property type="entry name" value="Bact_Polysacc_Export_ATP-bd"/>
</dbReference>
<dbReference type="InterPro" id="IPR003593">
    <property type="entry name" value="AAA+_ATPase"/>
</dbReference>
<keyword evidence="6" id="KW-0067">ATP-binding</keyword>
<reference evidence="12 13" key="1">
    <citation type="submission" date="2018-06" db="EMBL/GenBank/DDBJ databases">
        <authorList>
            <consortium name="Pathogen Informatics"/>
            <person name="Doyle S."/>
        </authorList>
    </citation>
    <scope>NUCLEOTIDE SEQUENCE [LARGE SCALE GENOMIC DNA]</scope>
    <source>
        <strain evidence="12 13">NCTC9128</strain>
    </source>
</reference>
<dbReference type="InterPro" id="IPR047817">
    <property type="entry name" value="ABC2_TM_bact-type"/>
</dbReference>
<organism evidence="12 13">
    <name type="scientific">Klebsiella pneumoniae</name>
    <dbReference type="NCBI Taxonomy" id="573"/>
    <lineage>
        <taxon>Bacteria</taxon>
        <taxon>Pseudomonadati</taxon>
        <taxon>Pseudomonadota</taxon>
        <taxon>Gammaproteobacteria</taxon>
        <taxon>Enterobacterales</taxon>
        <taxon>Enterobacteriaceae</taxon>
        <taxon>Klebsiella/Raoultella group</taxon>
        <taxon>Klebsiella</taxon>
        <taxon>Klebsiella pneumoniae complex</taxon>
    </lineage>
</organism>
<feature type="domain" description="ABC transporter" evidence="10">
    <location>
        <begin position="278"/>
        <end position="502"/>
    </location>
</feature>